<evidence type="ECO:0000256" key="2">
    <source>
        <dbReference type="ARBA" id="ARBA00011353"/>
    </source>
</evidence>
<comment type="subunit">
    <text evidence="2">Component of the NuA4 histone acetyltransferase complex.</text>
</comment>
<dbReference type="InterPro" id="IPR000953">
    <property type="entry name" value="Chromo/chromo_shadow_dom"/>
</dbReference>
<organism evidence="6 7">
    <name type="scientific">Penicillium angulare</name>
    <dbReference type="NCBI Taxonomy" id="116970"/>
    <lineage>
        <taxon>Eukaryota</taxon>
        <taxon>Fungi</taxon>
        <taxon>Dikarya</taxon>
        <taxon>Ascomycota</taxon>
        <taxon>Pezizomycotina</taxon>
        <taxon>Eurotiomycetes</taxon>
        <taxon>Eurotiomycetidae</taxon>
        <taxon>Eurotiales</taxon>
        <taxon>Aspergillaceae</taxon>
        <taxon>Penicillium</taxon>
    </lineage>
</organism>
<dbReference type="InterPro" id="IPR023779">
    <property type="entry name" value="Chromodomain_CS"/>
</dbReference>
<feature type="region of interest" description="Disordered" evidence="4">
    <location>
        <begin position="101"/>
        <end position="176"/>
    </location>
</feature>
<comment type="caution">
    <text evidence="6">The sequence shown here is derived from an EMBL/GenBank/DDBJ whole genome shotgun (WGS) entry which is preliminary data.</text>
</comment>
<dbReference type="GO" id="GO:0006338">
    <property type="term" value="P:chromatin remodeling"/>
    <property type="evidence" value="ECO:0007669"/>
    <property type="project" value="UniProtKB-ARBA"/>
</dbReference>
<dbReference type="Pfam" id="PF00385">
    <property type="entry name" value="Chromo"/>
    <property type="match status" value="1"/>
</dbReference>
<dbReference type="Proteomes" id="UP001149165">
    <property type="component" value="Unassembled WGS sequence"/>
</dbReference>
<evidence type="ECO:0000256" key="4">
    <source>
        <dbReference type="SAM" id="MobiDB-lite"/>
    </source>
</evidence>
<evidence type="ECO:0000256" key="1">
    <source>
        <dbReference type="ARBA" id="ARBA00004123"/>
    </source>
</evidence>
<feature type="domain" description="Chromo" evidence="5">
    <location>
        <begin position="49"/>
        <end position="111"/>
    </location>
</feature>
<dbReference type="PROSITE" id="PS50013">
    <property type="entry name" value="CHROMO_2"/>
    <property type="match status" value="1"/>
</dbReference>
<reference evidence="6" key="2">
    <citation type="journal article" date="2023" name="IMA Fungus">
        <title>Comparative genomic study of the Penicillium genus elucidates a diverse pangenome and 15 lateral gene transfer events.</title>
        <authorList>
            <person name="Petersen C."/>
            <person name="Sorensen T."/>
            <person name="Nielsen M.R."/>
            <person name="Sondergaard T.E."/>
            <person name="Sorensen J.L."/>
            <person name="Fitzpatrick D.A."/>
            <person name="Frisvad J.C."/>
            <person name="Nielsen K.L."/>
        </authorList>
    </citation>
    <scope>NUCLEOTIDE SEQUENCE</scope>
    <source>
        <strain evidence="6">IBT 30069</strain>
    </source>
</reference>
<evidence type="ECO:0000259" key="5">
    <source>
        <dbReference type="PROSITE" id="PS50013"/>
    </source>
</evidence>
<feature type="region of interest" description="Disordered" evidence="4">
    <location>
        <begin position="1"/>
        <end position="47"/>
    </location>
</feature>
<dbReference type="SMART" id="SM00298">
    <property type="entry name" value="CHROMO"/>
    <property type="match status" value="1"/>
</dbReference>
<dbReference type="InterPro" id="IPR016197">
    <property type="entry name" value="Chromo-like_dom_sf"/>
</dbReference>
<dbReference type="PANTHER" id="PTHR22812">
    <property type="entry name" value="CHROMOBOX PROTEIN"/>
    <property type="match status" value="1"/>
</dbReference>
<dbReference type="GO" id="GO:0005634">
    <property type="term" value="C:nucleus"/>
    <property type="evidence" value="ECO:0007669"/>
    <property type="project" value="UniProtKB-SubCell"/>
</dbReference>
<accession>A0A9W9F5H7</accession>
<dbReference type="InterPro" id="IPR051219">
    <property type="entry name" value="Heterochromatin_chromo-domain"/>
</dbReference>
<evidence type="ECO:0000313" key="7">
    <source>
        <dbReference type="Proteomes" id="UP001149165"/>
    </source>
</evidence>
<sequence length="239" mass="26928">MPPPVEDLSDAESGDVPFSKEEDKEEVKPKAENGDEDEDSDDDEDEDVFIVEKIAEHNFSENGTLLLRVKWKGYEKAADMTWEPEDGLIDGAKDIVEQYYKKIGGRPSNPLSKAAPKGPGRKRKSLAEPKSTPPAAPQNEPKKRRKSAPRTPASETPALTEDNSDEDTENWLPKGNNWDKEVNCVDTIVRGEDNKTLFALLLWTNGKKTKVSVDTCYDKCPKKMLKFYEQHLVFKDNES</sequence>
<evidence type="ECO:0000256" key="3">
    <source>
        <dbReference type="ARBA" id="ARBA00023242"/>
    </source>
</evidence>
<keyword evidence="3" id="KW-0539">Nucleus</keyword>
<protein>
    <recommendedName>
        <fullName evidence="5">Chromo domain-containing protein</fullName>
    </recommendedName>
</protein>
<dbReference type="CDD" id="cd00024">
    <property type="entry name" value="CD_CSD"/>
    <property type="match status" value="1"/>
</dbReference>
<feature type="compositionally biased region" description="Basic and acidic residues" evidence="4">
    <location>
        <begin position="18"/>
        <end position="33"/>
    </location>
</feature>
<proteinExistence type="predicted"/>
<comment type="subcellular location">
    <subcellularLocation>
        <location evidence="1">Nucleus</location>
    </subcellularLocation>
</comment>
<dbReference type="AlphaFoldDB" id="A0A9W9F5H7"/>
<dbReference type="Gene3D" id="2.40.50.40">
    <property type="match status" value="2"/>
</dbReference>
<dbReference type="EMBL" id="JAPQKH010000006">
    <property type="protein sequence ID" value="KAJ5093912.1"/>
    <property type="molecule type" value="Genomic_DNA"/>
</dbReference>
<gene>
    <name evidence="6" type="ORF">N7456_009773</name>
</gene>
<evidence type="ECO:0000313" key="6">
    <source>
        <dbReference type="EMBL" id="KAJ5093912.1"/>
    </source>
</evidence>
<keyword evidence="7" id="KW-1185">Reference proteome</keyword>
<dbReference type="SMART" id="SM00300">
    <property type="entry name" value="ChSh"/>
    <property type="match status" value="1"/>
</dbReference>
<dbReference type="InterPro" id="IPR008251">
    <property type="entry name" value="Chromo_shadow_dom"/>
</dbReference>
<dbReference type="InterPro" id="IPR023780">
    <property type="entry name" value="Chromo_domain"/>
</dbReference>
<name>A0A9W9F5H7_9EURO</name>
<dbReference type="GO" id="GO:0000792">
    <property type="term" value="C:heterochromatin"/>
    <property type="evidence" value="ECO:0007669"/>
    <property type="project" value="UniProtKB-ARBA"/>
</dbReference>
<feature type="compositionally biased region" description="Acidic residues" evidence="4">
    <location>
        <begin position="34"/>
        <end position="47"/>
    </location>
</feature>
<reference evidence="6" key="1">
    <citation type="submission" date="2022-11" db="EMBL/GenBank/DDBJ databases">
        <authorList>
            <person name="Petersen C."/>
        </authorList>
    </citation>
    <scope>NUCLEOTIDE SEQUENCE</scope>
    <source>
        <strain evidence="6">IBT 30069</strain>
    </source>
</reference>
<dbReference type="OrthoDB" id="433924at2759"/>
<dbReference type="SUPFAM" id="SSF54160">
    <property type="entry name" value="Chromo domain-like"/>
    <property type="match status" value="2"/>
</dbReference>
<dbReference type="PROSITE" id="PS00598">
    <property type="entry name" value="CHROMO_1"/>
    <property type="match status" value="1"/>
</dbReference>
<dbReference type="Pfam" id="PF01393">
    <property type="entry name" value="Chromo_shadow"/>
    <property type="match status" value="1"/>
</dbReference>